<comment type="caution">
    <text evidence="4">The sequence shown here is derived from an EMBL/GenBank/DDBJ whole genome shotgun (WGS) entry which is preliminary data.</text>
</comment>
<dbReference type="Gene3D" id="3.40.50.150">
    <property type="entry name" value="Vaccinia Virus protein VP39"/>
    <property type="match status" value="1"/>
</dbReference>
<dbReference type="PATRIC" id="fig|647171.4.peg.1048"/>
<dbReference type="PANTHER" id="PTHR45875">
    <property type="entry name" value="METHYLTRANSFERASE N6AMT1"/>
    <property type="match status" value="1"/>
</dbReference>
<dbReference type="Proteomes" id="UP000003706">
    <property type="component" value="Unassembled WGS sequence"/>
</dbReference>
<keyword evidence="1 4" id="KW-0489">Methyltransferase</keyword>
<dbReference type="GO" id="GO:0008276">
    <property type="term" value="F:protein methyltransferase activity"/>
    <property type="evidence" value="ECO:0007669"/>
    <property type="project" value="TreeGrafter"/>
</dbReference>
<dbReference type="GO" id="GO:0008757">
    <property type="term" value="F:S-adenosylmethionine-dependent methyltransferase activity"/>
    <property type="evidence" value="ECO:0007669"/>
    <property type="project" value="TreeGrafter"/>
</dbReference>
<gene>
    <name evidence="4" type="ORF">MetfoDRAFT_1072</name>
</gene>
<keyword evidence="5" id="KW-1185">Reference proteome</keyword>
<organism evidence="4 5">
    <name type="scientific">Methanotorris formicicus Mc-S-70</name>
    <dbReference type="NCBI Taxonomy" id="647171"/>
    <lineage>
        <taxon>Archaea</taxon>
        <taxon>Methanobacteriati</taxon>
        <taxon>Methanobacteriota</taxon>
        <taxon>Methanomada group</taxon>
        <taxon>Methanococci</taxon>
        <taxon>Methanococcales</taxon>
        <taxon>Methanocaldococcaceae</taxon>
        <taxon>Methanotorris</taxon>
    </lineage>
</organism>
<dbReference type="EMBL" id="AGJL01000023">
    <property type="protein sequence ID" value="EHP86474.1"/>
    <property type="molecule type" value="Genomic_DNA"/>
</dbReference>
<evidence type="ECO:0000256" key="1">
    <source>
        <dbReference type="ARBA" id="ARBA00022603"/>
    </source>
</evidence>
<evidence type="ECO:0000256" key="3">
    <source>
        <dbReference type="ARBA" id="ARBA00022691"/>
    </source>
</evidence>
<dbReference type="Pfam" id="PF06325">
    <property type="entry name" value="PrmA"/>
    <property type="match status" value="1"/>
</dbReference>
<dbReference type="OrthoDB" id="27149at2157"/>
<sequence>MKILKIKDIIIKTHPQVYIPSEDSELLMENLVDVKNKLVLDVGTGTGIQAINAAKKGAKKVIGVDINPHAIQIAKENALLNNLELNKKIFFFESDLFENVEGKFDVILFNAPYLPTSEEEKVEGWLNYAFDGGKTGREVLDKFIEEVGDYLKENGIIQILQSSLTGEEKTIKMLNKHGFKAKKTAYKRFPFEELQVITAWRE</sequence>
<dbReference type="InterPro" id="IPR052190">
    <property type="entry name" value="Euk-Arch_PrmC-MTase"/>
</dbReference>
<keyword evidence="2" id="KW-0808">Transferase</keyword>
<dbReference type="RefSeq" id="WP_007044504.1">
    <property type="nucleotide sequence ID" value="NZ_AGJL01000023.1"/>
</dbReference>
<dbReference type="GO" id="GO:0035657">
    <property type="term" value="C:eRF1 methyltransferase complex"/>
    <property type="evidence" value="ECO:0007669"/>
    <property type="project" value="TreeGrafter"/>
</dbReference>
<evidence type="ECO:0000256" key="2">
    <source>
        <dbReference type="ARBA" id="ARBA00022679"/>
    </source>
</evidence>
<dbReference type="NCBIfam" id="NF011529">
    <property type="entry name" value="PRK14968.1-3"/>
    <property type="match status" value="1"/>
</dbReference>
<evidence type="ECO:0000313" key="5">
    <source>
        <dbReference type="Proteomes" id="UP000003706"/>
    </source>
</evidence>
<reference evidence="4 5" key="1">
    <citation type="submission" date="2011-09" db="EMBL/GenBank/DDBJ databases">
        <title>The draft genome of Methanotorris formicicus Mc-S-70.</title>
        <authorList>
            <consortium name="US DOE Joint Genome Institute (JGI-PGF)"/>
            <person name="Lucas S."/>
            <person name="Han J."/>
            <person name="Lapidus A."/>
            <person name="Cheng J.-F."/>
            <person name="Goodwin L."/>
            <person name="Pitluck S."/>
            <person name="Peters L."/>
            <person name="Land M.L."/>
            <person name="Hauser L."/>
            <person name="Sieprawska-Lupa M."/>
            <person name="Takai K."/>
            <person name="Miyazaki J."/>
            <person name="Whitman W."/>
            <person name="Woyke T.J."/>
        </authorList>
    </citation>
    <scope>NUCLEOTIDE SEQUENCE [LARGE SCALE GENOMIC DNA]</scope>
    <source>
        <strain evidence="4 5">Mc-S-70</strain>
    </source>
</reference>
<dbReference type="PANTHER" id="PTHR45875:SF1">
    <property type="entry name" value="METHYLTRANSFERASE N6AMT1"/>
    <property type="match status" value="1"/>
</dbReference>
<keyword evidence="3" id="KW-0949">S-adenosyl-L-methionine</keyword>
<dbReference type="STRING" id="647171.MetfoDRAFT_1072"/>
<dbReference type="InterPro" id="IPR029063">
    <property type="entry name" value="SAM-dependent_MTases_sf"/>
</dbReference>
<protein>
    <submittedName>
        <fullName evidence="4">Methylase</fullName>
    </submittedName>
</protein>
<dbReference type="SUPFAM" id="SSF53335">
    <property type="entry name" value="S-adenosyl-L-methionine-dependent methyltransferases"/>
    <property type="match status" value="1"/>
</dbReference>
<proteinExistence type="predicted"/>
<dbReference type="AlphaFoldDB" id="H1KZ49"/>
<dbReference type="InterPro" id="IPR004557">
    <property type="entry name" value="PrmC-related"/>
</dbReference>
<accession>H1KZ49</accession>
<dbReference type="NCBIfam" id="TIGR00537">
    <property type="entry name" value="hemK_rel_arch"/>
    <property type="match status" value="1"/>
</dbReference>
<name>H1KZ49_9EURY</name>
<dbReference type="GO" id="GO:0032259">
    <property type="term" value="P:methylation"/>
    <property type="evidence" value="ECO:0007669"/>
    <property type="project" value="UniProtKB-KW"/>
</dbReference>
<dbReference type="CDD" id="cd02440">
    <property type="entry name" value="AdoMet_MTases"/>
    <property type="match status" value="1"/>
</dbReference>
<evidence type="ECO:0000313" key="4">
    <source>
        <dbReference type="EMBL" id="EHP86474.1"/>
    </source>
</evidence>